<evidence type="ECO:0000313" key="2">
    <source>
        <dbReference type="EMBL" id="MDV6234755.1"/>
    </source>
</evidence>
<gene>
    <name evidence="2" type="ORF">CH379_003805</name>
    <name evidence="3" type="ORF">CH379_07200</name>
</gene>
<dbReference type="Proteomes" id="UP000232122">
    <property type="component" value="Unassembled WGS sequence"/>
</dbReference>
<reference evidence="2 4" key="2">
    <citation type="journal article" date="2018" name="Microb. Genom.">
        <title>Deciphering the unexplored Leptospira diversity from soils uncovers genomic evolution to virulence.</title>
        <authorList>
            <person name="Thibeaux R."/>
            <person name="Iraola G."/>
            <person name="Ferres I."/>
            <person name="Bierque E."/>
            <person name="Girault D."/>
            <person name="Soupe-Gilbert M.E."/>
            <person name="Picardeau M."/>
            <person name="Goarant C."/>
        </authorList>
    </citation>
    <scope>NUCLEOTIDE SEQUENCE [LARGE SCALE GENOMIC DNA]</scope>
    <source>
        <strain evidence="2 4">ATI7-C-A5</strain>
    </source>
</reference>
<name>A0A2N0BAM4_9LEPT</name>
<keyword evidence="1" id="KW-0472">Membrane</keyword>
<dbReference type="RefSeq" id="WP_100764857.1">
    <property type="nucleotide sequence ID" value="NZ_NPEF02000002.1"/>
</dbReference>
<reference evidence="3" key="1">
    <citation type="submission" date="2017-07" db="EMBL/GenBank/DDBJ databases">
        <title>Leptospira spp. isolated from tropical soils.</title>
        <authorList>
            <person name="Thibeaux R."/>
            <person name="Iraola G."/>
            <person name="Ferres I."/>
            <person name="Bierque E."/>
            <person name="Girault D."/>
            <person name="Soupe-Gilbert M.-E."/>
            <person name="Picardeau M."/>
            <person name="Goarant C."/>
        </authorList>
    </citation>
    <scope>NUCLEOTIDE SEQUENCE [LARGE SCALE GENOMIC DNA]</scope>
    <source>
        <strain evidence="3">ATI7-C-A5</strain>
    </source>
</reference>
<keyword evidence="4" id="KW-1185">Reference proteome</keyword>
<dbReference type="EMBL" id="NPEF01000055">
    <property type="protein sequence ID" value="PJZ93573.1"/>
    <property type="molecule type" value="Genomic_DNA"/>
</dbReference>
<dbReference type="PANTHER" id="PTHR38442:SF1">
    <property type="entry name" value="INNER MEMBRANE PROTEIN"/>
    <property type="match status" value="1"/>
</dbReference>
<dbReference type="GO" id="GO:0005886">
    <property type="term" value="C:plasma membrane"/>
    <property type="evidence" value="ECO:0007669"/>
    <property type="project" value="TreeGrafter"/>
</dbReference>
<dbReference type="InterPro" id="IPR007383">
    <property type="entry name" value="DUF445"/>
</dbReference>
<protein>
    <submittedName>
        <fullName evidence="2">DUF445 family protein</fullName>
    </submittedName>
</protein>
<accession>A0A2N0BAM4</accession>
<feature type="transmembrane region" description="Helical" evidence="1">
    <location>
        <begin position="18"/>
        <end position="37"/>
    </location>
</feature>
<comment type="caution">
    <text evidence="3">The sequence shown here is derived from an EMBL/GenBank/DDBJ whole genome shotgun (WGS) entry which is preliminary data.</text>
</comment>
<dbReference type="PANTHER" id="PTHR38442">
    <property type="entry name" value="INNER MEMBRANE PROTEIN-RELATED"/>
    <property type="match status" value="1"/>
</dbReference>
<dbReference type="EMBL" id="NPEF02000002">
    <property type="protein sequence ID" value="MDV6234755.1"/>
    <property type="molecule type" value="Genomic_DNA"/>
</dbReference>
<keyword evidence="1" id="KW-0812">Transmembrane</keyword>
<evidence type="ECO:0000313" key="4">
    <source>
        <dbReference type="Proteomes" id="UP000232122"/>
    </source>
</evidence>
<organism evidence="3">
    <name type="scientific">Leptospira ellisii</name>
    <dbReference type="NCBI Taxonomy" id="2023197"/>
    <lineage>
        <taxon>Bacteria</taxon>
        <taxon>Pseudomonadati</taxon>
        <taxon>Spirochaetota</taxon>
        <taxon>Spirochaetia</taxon>
        <taxon>Leptospirales</taxon>
        <taxon>Leptospiraceae</taxon>
        <taxon>Leptospira</taxon>
    </lineage>
</organism>
<dbReference type="OrthoDB" id="9769590at2"/>
<proteinExistence type="predicted"/>
<dbReference type="AlphaFoldDB" id="A0A2N0BAM4"/>
<evidence type="ECO:0000313" key="3">
    <source>
        <dbReference type="EMBL" id="PJZ93573.1"/>
    </source>
</evidence>
<evidence type="ECO:0000256" key="1">
    <source>
        <dbReference type="SAM" id="Phobius"/>
    </source>
</evidence>
<reference evidence="2" key="3">
    <citation type="submission" date="2023-10" db="EMBL/GenBank/DDBJ databases">
        <authorList>
            <person name="Picardeau M."/>
            <person name="Thibeaux R."/>
        </authorList>
    </citation>
    <scope>NUCLEOTIDE SEQUENCE</scope>
    <source>
        <strain evidence="2">ATI7-C-A5</strain>
    </source>
</reference>
<dbReference type="Pfam" id="PF04286">
    <property type="entry name" value="DUF445"/>
    <property type="match status" value="1"/>
</dbReference>
<keyword evidence="1" id="KW-1133">Transmembrane helix</keyword>
<sequence length="381" mass="43396">MSVSSSGSEKTPYRRRQLLSHLLLVLFGSGIALLSFWGSESFWSKILLSALEGGLIGGLCDWFAVWKTYKAIEEDSAKLASEIGNWVAGDLLHHEVIRSRIRSVLEDSNTREDVHRVLSETFGNEAKTREVLFDLFEKVEEDIIDYIVHYEFSGTDVALLKELNRQKEIMDTIKLLIGESMIRVADTEEFRSLLQEILGKMNLVAQVVLNLVVDFPKKLKEYGNHVKQGLEIESKDEKTIEKLVNLMAASTETYISSWNELPLEQRDKAVRSLTGFLKEQASRLLVALIQTHLKEIGEISTLQEYAPLRSVLEFVEKRIDEGVSGYIGKQITARLQSLDPKDLRKNLEWKTRNVLETIRINGSVLGFFLGFVAGWIRFLFL</sequence>
<feature type="transmembrane region" description="Helical" evidence="1">
    <location>
        <begin position="360"/>
        <end position="380"/>
    </location>
</feature>
<feature type="transmembrane region" description="Helical" evidence="1">
    <location>
        <begin position="43"/>
        <end position="64"/>
    </location>
</feature>